<evidence type="ECO:0000256" key="1">
    <source>
        <dbReference type="SAM" id="Phobius"/>
    </source>
</evidence>
<accession>A0A0L8SWT1</accession>
<evidence type="ECO:0000313" key="3">
    <source>
        <dbReference type="EMBL" id="NMU24350.1"/>
    </source>
</evidence>
<sequence length="188" mass="20382">MRKQLGMTLAEMIIAIVLMGIAMVAFTSFLVPQIRDSALPHYQTRATALGQSYMSQILARGFDENSDFDGGLLRCGENSTSCTLPANLGPDSGESIPENFDDVDDYIGCWSTPTTASQCQGTNRGNISDILGTSSEDKYRNFRVEVGVAYDNLTATPPTGITNYKKVTITIFASNTQPLTLTAIRGNY</sequence>
<protein>
    <submittedName>
        <fullName evidence="3">Type II secretion system protein</fullName>
    </submittedName>
</protein>
<name>A0A0L8SWT1_VIBPH</name>
<dbReference type="EMBL" id="JAUHGG010000013">
    <property type="protein sequence ID" value="MDS1823883.1"/>
    <property type="molecule type" value="Genomic_DNA"/>
</dbReference>
<evidence type="ECO:0000313" key="4">
    <source>
        <dbReference type="Proteomes" id="UP000555836"/>
    </source>
</evidence>
<proteinExistence type="predicted"/>
<dbReference type="GeneID" id="1190240"/>
<feature type="transmembrane region" description="Helical" evidence="1">
    <location>
        <begin position="12"/>
        <end position="31"/>
    </location>
</feature>
<keyword evidence="1" id="KW-0812">Transmembrane</keyword>
<dbReference type="NCBIfam" id="TIGR02532">
    <property type="entry name" value="IV_pilin_GFxxxE"/>
    <property type="match status" value="1"/>
</dbReference>
<organism evidence="3 4">
    <name type="scientific">Vibrio parahaemolyticus</name>
    <dbReference type="NCBI Taxonomy" id="670"/>
    <lineage>
        <taxon>Bacteria</taxon>
        <taxon>Pseudomonadati</taxon>
        <taxon>Pseudomonadota</taxon>
        <taxon>Gammaproteobacteria</taxon>
        <taxon>Vibrionales</taxon>
        <taxon>Vibrionaceae</taxon>
        <taxon>Vibrio</taxon>
    </lineage>
</organism>
<dbReference type="Proteomes" id="UP000555836">
    <property type="component" value="Unassembled WGS sequence"/>
</dbReference>
<comment type="caution">
    <text evidence="3">The sequence shown here is derived from an EMBL/GenBank/DDBJ whole genome shotgun (WGS) entry which is preliminary data.</text>
</comment>
<dbReference type="Proteomes" id="UP001253193">
    <property type="component" value="Unassembled WGS sequence"/>
</dbReference>
<dbReference type="EMBL" id="JABCLD010000222">
    <property type="protein sequence ID" value="NMU24350.1"/>
    <property type="molecule type" value="Genomic_DNA"/>
</dbReference>
<dbReference type="OrthoDB" id="5593857at2"/>
<dbReference type="RefSeq" id="WP_005481015.1">
    <property type="nucleotide sequence ID" value="NZ_CAMFHK010000019.1"/>
</dbReference>
<evidence type="ECO:0000313" key="2">
    <source>
        <dbReference type="EMBL" id="MDS1823883.1"/>
    </source>
</evidence>
<gene>
    <name evidence="3" type="ORF">HKB21_01765</name>
    <name evidence="2" type="ORF">QX249_24960</name>
</gene>
<dbReference type="InterPro" id="IPR012902">
    <property type="entry name" value="N_methyl_site"/>
</dbReference>
<reference evidence="3 4" key="1">
    <citation type="submission" date="2020-04" db="EMBL/GenBank/DDBJ databases">
        <title>Whole-genome sequencing of Vibrio spp. from China reveals different genetic environments of blaCTX-M-14 among diverse lineages.</title>
        <authorList>
            <person name="Zheng Z."/>
            <person name="Ye L."/>
            <person name="Chen S."/>
        </authorList>
    </citation>
    <scope>NUCLEOTIDE SEQUENCE [LARGE SCALE GENOMIC DNA]</scope>
    <source>
        <strain evidence="3 4">Vb0574</strain>
    </source>
</reference>
<dbReference type="Pfam" id="PF07963">
    <property type="entry name" value="N_methyl"/>
    <property type="match status" value="1"/>
</dbReference>
<keyword evidence="1" id="KW-0472">Membrane</keyword>
<reference evidence="2" key="2">
    <citation type="submission" date="2023-06" db="EMBL/GenBank/DDBJ databases">
        <title>Genomic Diversity of Vibrio spp. and Metagenomic Analysis of Pathogens in Florida Gulf Coastal Waters Following Hurricane Ian.</title>
        <authorList>
            <person name="Brumfield K.D."/>
        </authorList>
    </citation>
    <scope>NUCLEOTIDE SEQUENCE</scope>
    <source>
        <strain evidence="2">WBS2B-138</strain>
    </source>
</reference>
<keyword evidence="1" id="KW-1133">Transmembrane helix</keyword>
<dbReference type="AlphaFoldDB" id="A0A0L8SWT1"/>